<keyword evidence="2 5" id="KW-0436">Ligase</keyword>
<evidence type="ECO:0000256" key="2">
    <source>
        <dbReference type="ARBA" id="ARBA00022598"/>
    </source>
</evidence>
<dbReference type="GO" id="GO:0006631">
    <property type="term" value="P:fatty acid metabolic process"/>
    <property type="evidence" value="ECO:0007669"/>
    <property type="project" value="TreeGrafter"/>
</dbReference>
<dbReference type="GO" id="GO:0031956">
    <property type="term" value="F:medium-chain fatty acid-CoA ligase activity"/>
    <property type="evidence" value="ECO:0007669"/>
    <property type="project" value="TreeGrafter"/>
</dbReference>
<feature type="domain" description="AMP-dependent synthetase/ligase" evidence="3">
    <location>
        <begin position="8"/>
        <end position="359"/>
    </location>
</feature>
<dbReference type="OrthoDB" id="9765680at2"/>
<dbReference type="SUPFAM" id="SSF56801">
    <property type="entry name" value="Acetyl-CoA synthetase-like"/>
    <property type="match status" value="1"/>
</dbReference>
<dbReference type="PANTHER" id="PTHR43201:SF5">
    <property type="entry name" value="MEDIUM-CHAIN ACYL-COA LIGASE ACSF2, MITOCHONDRIAL"/>
    <property type="match status" value="1"/>
</dbReference>
<sequence>MNIAKHLDRAAFFFPHRPAVSYGQFEITYRDLDRMANRIAGGLTGLGMMPGDLVGLCAPNSVEWIAFYFGVLKAGGIAVTFSSSLQNEELQLLLDHSRPRFFVTVDAKLDQIGNLQDRAGIEKIISETGETSLRSIIESGKDSFRTVERKRDDTAAILYTGGTTGTPKGVMLTHENITVSSHNVAFSEHSSEIDRSLCFLPLNHVFGQIHIMNATIFSCGCLELFPGYDLEQVLAKTASGKVTKLYAVPTIYTRLLTLEGLKEKLGNVRYCFSAAASMAAEIVRQWKDRTDLTIFEGYGMTESASAVTYNHYYRHVIGSVGTTVPGIEVQIRDQEGNQVPEGQEGEICIRGRNIMKGYLNNPTDTKNAFWEEGWFRSGDIGLLDENDYLFIVDRLKDMIITGGENVYPREVEEIIYSRSDVQECAVVGLPDREWGERVTAFIVPRPGNEVSSEDLKTYLKQHLSAFKIPKRYVVLEEMPKSPAGKILKRELRKQFSGEDR</sequence>
<dbReference type="HOGENOM" id="CLU_000022_59_7_7"/>
<dbReference type="Gene3D" id="3.30.300.30">
    <property type="match status" value="1"/>
</dbReference>
<dbReference type="STRING" id="706587.Desti_1808"/>
<dbReference type="InterPro" id="IPR000873">
    <property type="entry name" value="AMP-dep_synth/lig_dom"/>
</dbReference>
<dbReference type="KEGG" id="dti:Desti_1808"/>
<dbReference type="RefSeq" id="WP_014809662.1">
    <property type="nucleotide sequence ID" value="NC_018025.1"/>
</dbReference>
<protein>
    <submittedName>
        <fullName evidence="5">Acyl-CoA synthetase (AMP-forming)/AMP-acid ligase II</fullName>
    </submittedName>
</protein>
<dbReference type="Pfam" id="PF00501">
    <property type="entry name" value="AMP-binding"/>
    <property type="match status" value="1"/>
</dbReference>
<dbReference type="InterPro" id="IPR045851">
    <property type="entry name" value="AMP-bd_C_sf"/>
</dbReference>
<evidence type="ECO:0000256" key="1">
    <source>
        <dbReference type="ARBA" id="ARBA00006432"/>
    </source>
</evidence>
<dbReference type="AlphaFoldDB" id="I4C4M5"/>
<dbReference type="PROSITE" id="PS00455">
    <property type="entry name" value="AMP_BINDING"/>
    <property type="match status" value="1"/>
</dbReference>
<dbReference type="InterPro" id="IPR025110">
    <property type="entry name" value="AMP-bd_C"/>
</dbReference>
<dbReference type="eggNOG" id="COG0318">
    <property type="taxonomic scope" value="Bacteria"/>
</dbReference>
<evidence type="ECO:0000313" key="5">
    <source>
        <dbReference type="EMBL" id="AFM24516.1"/>
    </source>
</evidence>
<evidence type="ECO:0000313" key="6">
    <source>
        <dbReference type="Proteomes" id="UP000006055"/>
    </source>
</evidence>
<name>I4C4M5_DESTA</name>
<dbReference type="InterPro" id="IPR042099">
    <property type="entry name" value="ANL_N_sf"/>
</dbReference>
<evidence type="ECO:0000259" key="4">
    <source>
        <dbReference type="Pfam" id="PF13193"/>
    </source>
</evidence>
<dbReference type="FunFam" id="3.30.300.30:FF:000008">
    <property type="entry name" value="2,3-dihydroxybenzoate-AMP ligase"/>
    <property type="match status" value="1"/>
</dbReference>
<proteinExistence type="inferred from homology"/>
<dbReference type="Pfam" id="PF13193">
    <property type="entry name" value="AMP-binding_C"/>
    <property type="match status" value="1"/>
</dbReference>
<dbReference type="PATRIC" id="fig|706587.4.peg.2077"/>
<dbReference type="Gene3D" id="3.40.50.12780">
    <property type="entry name" value="N-terminal domain of ligase-like"/>
    <property type="match status" value="1"/>
</dbReference>
<dbReference type="InterPro" id="IPR020845">
    <property type="entry name" value="AMP-binding_CS"/>
</dbReference>
<accession>I4C4M5</accession>
<gene>
    <name evidence="5" type="ordered locus">Desti_1808</name>
</gene>
<feature type="domain" description="AMP-binding enzyme C-terminal" evidence="4">
    <location>
        <begin position="410"/>
        <end position="485"/>
    </location>
</feature>
<keyword evidence="6" id="KW-1185">Reference proteome</keyword>
<evidence type="ECO:0000259" key="3">
    <source>
        <dbReference type="Pfam" id="PF00501"/>
    </source>
</evidence>
<reference evidence="6" key="1">
    <citation type="submission" date="2012-06" db="EMBL/GenBank/DDBJ databases">
        <title>Complete sequence of chromosome of Desulfomonile tiedjei DSM 6799.</title>
        <authorList>
            <person name="Lucas S."/>
            <person name="Copeland A."/>
            <person name="Lapidus A."/>
            <person name="Glavina del Rio T."/>
            <person name="Dalin E."/>
            <person name="Tice H."/>
            <person name="Bruce D."/>
            <person name="Goodwin L."/>
            <person name="Pitluck S."/>
            <person name="Peters L."/>
            <person name="Ovchinnikova G."/>
            <person name="Zeytun A."/>
            <person name="Lu M."/>
            <person name="Kyrpides N."/>
            <person name="Mavromatis K."/>
            <person name="Ivanova N."/>
            <person name="Brettin T."/>
            <person name="Detter J.C."/>
            <person name="Han C."/>
            <person name="Larimer F."/>
            <person name="Land M."/>
            <person name="Hauser L."/>
            <person name="Markowitz V."/>
            <person name="Cheng J.-F."/>
            <person name="Hugenholtz P."/>
            <person name="Woyke T."/>
            <person name="Wu D."/>
            <person name="Spring S."/>
            <person name="Schroeder M."/>
            <person name="Brambilla E."/>
            <person name="Klenk H.-P."/>
            <person name="Eisen J.A."/>
        </authorList>
    </citation>
    <scope>NUCLEOTIDE SEQUENCE [LARGE SCALE GENOMIC DNA]</scope>
    <source>
        <strain evidence="6">ATCC 49306 / DSM 6799 / DCB-1</strain>
    </source>
</reference>
<dbReference type="EMBL" id="CP003360">
    <property type="protein sequence ID" value="AFM24516.1"/>
    <property type="molecule type" value="Genomic_DNA"/>
</dbReference>
<organism evidence="5 6">
    <name type="scientific">Desulfomonile tiedjei (strain ATCC 49306 / DSM 6799 / DCB-1)</name>
    <dbReference type="NCBI Taxonomy" id="706587"/>
    <lineage>
        <taxon>Bacteria</taxon>
        <taxon>Pseudomonadati</taxon>
        <taxon>Thermodesulfobacteriota</taxon>
        <taxon>Desulfomonilia</taxon>
        <taxon>Desulfomonilales</taxon>
        <taxon>Desulfomonilaceae</taxon>
        <taxon>Desulfomonile</taxon>
    </lineage>
</organism>
<comment type="similarity">
    <text evidence="1">Belongs to the ATP-dependent AMP-binding enzyme family.</text>
</comment>
<dbReference type="PANTHER" id="PTHR43201">
    <property type="entry name" value="ACYL-COA SYNTHETASE"/>
    <property type="match status" value="1"/>
</dbReference>
<dbReference type="Proteomes" id="UP000006055">
    <property type="component" value="Chromosome"/>
</dbReference>